<dbReference type="InterPro" id="IPR002104">
    <property type="entry name" value="Integrase_catalytic"/>
</dbReference>
<protein>
    <submittedName>
        <fullName evidence="7">Site-specific integrase</fullName>
    </submittedName>
</protein>
<keyword evidence="2 4" id="KW-0238">DNA-binding</keyword>
<feature type="domain" description="Tyr recombinase" evidence="5">
    <location>
        <begin position="185"/>
        <end position="404"/>
    </location>
</feature>
<dbReference type="Proteomes" id="UP001550535">
    <property type="component" value="Unassembled WGS sequence"/>
</dbReference>
<evidence type="ECO:0000259" key="6">
    <source>
        <dbReference type="PROSITE" id="PS51900"/>
    </source>
</evidence>
<dbReference type="Gene3D" id="1.10.443.10">
    <property type="entry name" value="Intergrase catalytic core"/>
    <property type="match status" value="1"/>
</dbReference>
<dbReference type="InterPro" id="IPR011010">
    <property type="entry name" value="DNA_brk_join_enz"/>
</dbReference>
<dbReference type="PANTHER" id="PTHR30349">
    <property type="entry name" value="PHAGE INTEGRASE-RELATED"/>
    <property type="match status" value="1"/>
</dbReference>
<evidence type="ECO:0000259" key="5">
    <source>
        <dbReference type="PROSITE" id="PS51898"/>
    </source>
</evidence>
<dbReference type="RefSeq" id="WP_357993909.1">
    <property type="nucleotide sequence ID" value="NZ_JBEYBR010000197.1"/>
</dbReference>
<accession>A0ABV2XLE1</accession>
<name>A0ABV2XLE1_9NOCA</name>
<proteinExistence type="inferred from homology"/>
<dbReference type="Gene3D" id="1.10.150.130">
    <property type="match status" value="1"/>
</dbReference>
<dbReference type="EMBL" id="JBEYBR010000197">
    <property type="protein sequence ID" value="MEU2126720.1"/>
    <property type="molecule type" value="Genomic_DNA"/>
</dbReference>
<dbReference type="PANTHER" id="PTHR30349:SF64">
    <property type="entry name" value="PROPHAGE INTEGRASE INTD-RELATED"/>
    <property type="match status" value="1"/>
</dbReference>
<dbReference type="Pfam" id="PF22022">
    <property type="entry name" value="Phage_int_M"/>
    <property type="match status" value="1"/>
</dbReference>
<evidence type="ECO:0000313" key="8">
    <source>
        <dbReference type="Proteomes" id="UP001550535"/>
    </source>
</evidence>
<dbReference type="PROSITE" id="PS51898">
    <property type="entry name" value="TYR_RECOMBINASE"/>
    <property type="match status" value="1"/>
</dbReference>
<comment type="similarity">
    <text evidence="1">Belongs to the 'phage' integrase family.</text>
</comment>
<evidence type="ECO:0000313" key="7">
    <source>
        <dbReference type="EMBL" id="MEU2126720.1"/>
    </source>
</evidence>
<dbReference type="Pfam" id="PF00589">
    <property type="entry name" value="Phage_integrase"/>
    <property type="match status" value="1"/>
</dbReference>
<dbReference type="InterPro" id="IPR013762">
    <property type="entry name" value="Integrase-like_cat_sf"/>
</dbReference>
<keyword evidence="3" id="KW-0233">DNA recombination</keyword>
<dbReference type="InterPro" id="IPR050090">
    <property type="entry name" value="Tyrosine_recombinase_XerCD"/>
</dbReference>
<dbReference type="PROSITE" id="PS51900">
    <property type="entry name" value="CB"/>
    <property type="match status" value="1"/>
</dbReference>
<reference evidence="7 8" key="1">
    <citation type="submission" date="2024-06" db="EMBL/GenBank/DDBJ databases">
        <title>The Natural Products Discovery Center: Release of the First 8490 Sequenced Strains for Exploring Actinobacteria Biosynthetic Diversity.</title>
        <authorList>
            <person name="Kalkreuter E."/>
            <person name="Kautsar S.A."/>
            <person name="Yang D."/>
            <person name="Bader C.D."/>
            <person name="Teijaro C.N."/>
            <person name="Fluegel L."/>
            <person name="Davis C.M."/>
            <person name="Simpson J.R."/>
            <person name="Lauterbach L."/>
            <person name="Steele A.D."/>
            <person name="Gui C."/>
            <person name="Meng S."/>
            <person name="Li G."/>
            <person name="Viehrig K."/>
            <person name="Ye F."/>
            <person name="Su P."/>
            <person name="Kiefer A.F."/>
            <person name="Nichols A."/>
            <person name="Cepeda A.J."/>
            <person name="Yan W."/>
            <person name="Fan B."/>
            <person name="Jiang Y."/>
            <person name="Adhikari A."/>
            <person name="Zheng C.-J."/>
            <person name="Schuster L."/>
            <person name="Cowan T.M."/>
            <person name="Smanski M.J."/>
            <person name="Chevrette M.G."/>
            <person name="De Carvalho L.P.S."/>
            <person name="Shen B."/>
        </authorList>
    </citation>
    <scope>NUCLEOTIDE SEQUENCE [LARGE SCALE GENOMIC DNA]</scope>
    <source>
        <strain evidence="7 8">NPDC019434</strain>
    </source>
</reference>
<gene>
    <name evidence="7" type="ORF">ABZ507_33455</name>
</gene>
<evidence type="ECO:0000256" key="1">
    <source>
        <dbReference type="ARBA" id="ARBA00008857"/>
    </source>
</evidence>
<feature type="domain" description="Core-binding (CB)" evidence="6">
    <location>
        <begin position="89"/>
        <end position="169"/>
    </location>
</feature>
<dbReference type="InterPro" id="IPR053876">
    <property type="entry name" value="Phage_int_M"/>
</dbReference>
<evidence type="ECO:0000256" key="3">
    <source>
        <dbReference type="ARBA" id="ARBA00023172"/>
    </source>
</evidence>
<evidence type="ECO:0000256" key="2">
    <source>
        <dbReference type="ARBA" id="ARBA00023125"/>
    </source>
</evidence>
<keyword evidence="8" id="KW-1185">Reference proteome</keyword>
<evidence type="ECO:0000256" key="4">
    <source>
        <dbReference type="PROSITE-ProRule" id="PRU01248"/>
    </source>
</evidence>
<organism evidence="7 8">
    <name type="scientific">Nocardia niwae</name>
    <dbReference type="NCBI Taxonomy" id="626084"/>
    <lineage>
        <taxon>Bacteria</taxon>
        <taxon>Bacillati</taxon>
        <taxon>Actinomycetota</taxon>
        <taxon>Actinomycetes</taxon>
        <taxon>Mycobacteriales</taxon>
        <taxon>Nocardiaceae</taxon>
        <taxon>Nocardia</taxon>
    </lineage>
</organism>
<dbReference type="CDD" id="cd01189">
    <property type="entry name" value="INT_ICEBs1_C_like"/>
    <property type="match status" value="1"/>
</dbReference>
<comment type="caution">
    <text evidence="7">The sequence shown here is derived from an EMBL/GenBank/DDBJ whole genome shotgun (WGS) entry which is preliminary data.</text>
</comment>
<sequence length="421" mass="47679">MGHVDDRWWRPKRDEDGTVVVNSRGKPVMEKTELFGRGLRYRVRYIDPDGVERSKSFPDREKKRADDFLIEVESDKREGKYIDPRASRKTFRQQAESWYRAQSSDPATREALRSRLESRIYPAFGDLSVGRILPSTVRDWVSELEERKYSDNYMAVLFDIVAGVLDTAVDDKLIRQNPCNAKTVRRPVRRSPKVVVWADDRVTAVRRGLGSVGERYSIVIPVGAGLGLRQGELLGLSPDDIDREAMTVHLQRQVKYVKGTLMFALPKREKTRYIPLSRAVLEAIDQHMESFPPQPVTLPWGSADGDPVTVRLLIVNERGGAMSGDLFNKIVWKPAFGKAGLDYQNRADGMHSGLRHLYASKLLSRGVSVKELADYLGHEDPGFTLRVYTHLLPSSHERARQAVDEAARIWELPGDDGLQAA</sequence>
<dbReference type="InterPro" id="IPR010998">
    <property type="entry name" value="Integrase_recombinase_N"/>
</dbReference>
<dbReference type="SUPFAM" id="SSF56349">
    <property type="entry name" value="DNA breaking-rejoining enzymes"/>
    <property type="match status" value="1"/>
</dbReference>
<dbReference type="InterPro" id="IPR044068">
    <property type="entry name" value="CB"/>
</dbReference>